<dbReference type="InterPro" id="IPR003598">
    <property type="entry name" value="Ig_sub2"/>
</dbReference>
<dbReference type="InterPro" id="IPR013098">
    <property type="entry name" value="Ig_I-set"/>
</dbReference>
<dbReference type="InterPro" id="IPR003599">
    <property type="entry name" value="Ig_sub"/>
</dbReference>
<keyword evidence="3" id="KW-1015">Disulfide bond</keyword>
<dbReference type="InterPro" id="IPR007110">
    <property type="entry name" value="Ig-like_dom"/>
</dbReference>
<accession>A0A8J6BDD3</accession>
<feature type="non-terminal residue" evidence="7">
    <location>
        <position position="79"/>
    </location>
</feature>
<dbReference type="GO" id="GO:0043005">
    <property type="term" value="C:neuron projection"/>
    <property type="evidence" value="ECO:0007669"/>
    <property type="project" value="TreeGrafter"/>
</dbReference>
<dbReference type="Pfam" id="PF07679">
    <property type="entry name" value="I-set"/>
    <property type="match status" value="1"/>
</dbReference>
<sequence>SNANSNTSLTCSVTGHPEPRVTWKKGQQDVPLDGQKFTLSSDGRRLSVTELEKSDEGEYTCHAINRLGEHNTTLYLQVI</sequence>
<keyword evidence="2" id="KW-0677">Repeat</keyword>
<evidence type="ECO:0000256" key="2">
    <source>
        <dbReference type="ARBA" id="ARBA00022737"/>
    </source>
</evidence>
<keyword evidence="4" id="KW-0393">Immunoglobulin domain</keyword>
<dbReference type="PROSITE" id="PS50835">
    <property type="entry name" value="IG_LIKE"/>
    <property type="match status" value="1"/>
</dbReference>
<dbReference type="InterPro" id="IPR013783">
    <property type="entry name" value="Ig-like_fold"/>
</dbReference>
<feature type="domain" description="Ig-like" evidence="6">
    <location>
        <begin position="1"/>
        <end position="77"/>
    </location>
</feature>
<dbReference type="InterPro" id="IPR036179">
    <property type="entry name" value="Ig-like_dom_sf"/>
</dbReference>
<feature type="non-terminal residue" evidence="7">
    <location>
        <position position="1"/>
    </location>
</feature>
<evidence type="ECO:0000259" key="6">
    <source>
        <dbReference type="PROSITE" id="PS50835"/>
    </source>
</evidence>
<dbReference type="SMART" id="SM00408">
    <property type="entry name" value="IGc2"/>
    <property type="match status" value="1"/>
</dbReference>
<comment type="caution">
    <text evidence="7">The sequence shown here is derived from an EMBL/GenBank/DDBJ whole genome shotgun (WGS) entry which is preliminary data.</text>
</comment>
<dbReference type="Proteomes" id="UP000770717">
    <property type="component" value="Unassembled WGS sequence"/>
</dbReference>
<feature type="region of interest" description="Disordered" evidence="5">
    <location>
        <begin position="1"/>
        <end position="26"/>
    </location>
</feature>
<dbReference type="OrthoDB" id="6106100at2759"/>
<dbReference type="PANTHER" id="PTHR12231:SF253">
    <property type="entry name" value="DPR-INTERACTING PROTEIN ETA, ISOFORM B-RELATED"/>
    <property type="match status" value="1"/>
</dbReference>
<protein>
    <recommendedName>
        <fullName evidence="6">Ig-like domain-containing protein</fullName>
    </recommendedName>
</protein>
<dbReference type="SMART" id="SM00409">
    <property type="entry name" value="IG"/>
    <property type="match status" value="1"/>
</dbReference>
<dbReference type="AlphaFoldDB" id="A0A8J6BDD3"/>
<evidence type="ECO:0000256" key="1">
    <source>
        <dbReference type="ARBA" id="ARBA00022729"/>
    </source>
</evidence>
<organism evidence="7 8">
    <name type="scientific">Eleutherodactylus coqui</name>
    <name type="common">Puerto Rican coqui</name>
    <dbReference type="NCBI Taxonomy" id="57060"/>
    <lineage>
        <taxon>Eukaryota</taxon>
        <taxon>Metazoa</taxon>
        <taxon>Chordata</taxon>
        <taxon>Craniata</taxon>
        <taxon>Vertebrata</taxon>
        <taxon>Euteleostomi</taxon>
        <taxon>Amphibia</taxon>
        <taxon>Batrachia</taxon>
        <taxon>Anura</taxon>
        <taxon>Neobatrachia</taxon>
        <taxon>Hyloidea</taxon>
        <taxon>Eleutherodactylidae</taxon>
        <taxon>Eleutherodactylinae</taxon>
        <taxon>Eleutherodactylus</taxon>
        <taxon>Eleutherodactylus</taxon>
    </lineage>
</organism>
<dbReference type="FunFam" id="2.60.40.10:FF:000503">
    <property type="entry name" value="Hemicentin 1"/>
    <property type="match status" value="1"/>
</dbReference>
<evidence type="ECO:0000256" key="5">
    <source>
        <dbReference type="SAM" id="MobiDB-lite"/>
    </source>
</evidence>
<reference evidence="7" key="1">
    <citation type="thesis" date="2020" institute="ProQuest LLC" country="789 East Eisenhower Parkway, Ann Arbor, MI, USA">
        <title>Comparative Genomics and Chromosome Evolution.</title>
        <authorList>
            <person name="Mudd A.B."/>
        </authorList>
    </citation>
    <scope>NUCLEOTIDE SEQUENCE</scope>
    <source>
        <strain evidence="7">HN-11 Male</strain>
        <tissue evidence="7">Kidney and liver</tissue>
    </source>
</reference>
<keyword evidence="1" id="KW-0732">Signal</keyword>
<evidence type="ECO:0000256" key="4">
    <source>
        <dbReference type="ARBA" id="ARBA00023319"/>
    </source>
</evidence>
<dbReference type="InterPro" id="IPR051170">
    <property type="entry name" value="Neural/epithelial_adhesion"/>
</dbReference>
<keyword evidence="8" id="KW-1185">Reference proteome</keyword>
<proteinExistence type="predicted"/>
<dbReference type="Gene3D" id="2.60.40.10">
    <property type="entry name" value="Immunoglobulins"/>
    <property type="match status" value="1"/>
</dbReference>
<name>A0A8J6BDD3_ELECQ</name>
<dbReference type="SUPFAM" id="SSF48726">
    <property type="entry name" value="Immunoglobulin"/>
    <property type="match status" value="1"/>
</dbReference>
<dbReference type="PANTHER" id="PTHR12231">
    <property type="entry name" value="CTX-RELATED TYPE I TRANSMEMBRANE PROTEIN"/>
    <property type="match status" value="1"/>
</dbReference>
<feature type="compositionally biased region" description="Polar residues" evidence="5">
    <location>
        <begin position="1"/>
        <end position="13"/>
    </location>
</feature>
<evidence type="ECO:0000313" key="7">
    <source>
        <dbReference type="EMBL" id="KAG9460950.1"/>
    </source>
</evidence>
<evidence type="ECO:0000313" key="8">
    <source>
        <dbReference type="Proteomes" id="UP000770717"/>
    </source>
</evidence>
<gene>
    <name evidence="7" type="ORF">GDO78_018611</name>
</gene>
<dbReference type="EMBL" id="WNTK01032447">
    <property type="protein sequence ID" value="KAG9460950.1"/>
    <property type="molecule type" value="Genomic_DNA"/>
</dbReference>
<evidence type="ECO:0000256" key="3">
    <source>
        <dbReference type="ARBA" id="ARBA00023157"/>
    </source>
</evidence>